<keyword evidence="2" id="KW-1185">Reference proteome</keyword>
<reference evidence="1 2" key="1">
    <citation type="submission" date="2018-07" db="EMBL/GenBank/DDBJ databases">
        <title>Leeuwenhoekiella genomics.</title>
        <authorList>
            <person name="Tahon G."/>
            <person name="Willems A."/>
        </authorList>
    </citation>
    <scope>NUCLEOTIDE SEQUENCE [LARGE SCALE GENOMIC DNA]</scope>
    <source>
        <strain evidence="1 2">LMG 29608</strain>
    </source>
</reference>
<name>A0A4Q0NT34_9FLAO</name>
<dbReference type="Proteomes" id="UP000289859">
    <property type="component" value="Unassembled WGS sequence"/>
</dbReference>
<organism evidence="1 2">
    <name type="scientific">Leeuwenhoekiella polynyae</name>
    <dbReference type="NCBI Taxonomy" id="1550906"/>
    <lineage>
        <taxon>Bacteria</taxon>
        <taxon>Pseudomonadati</taxon>
        <taxon>Bacteroidota</taxon>
        <taxon>Flavobacteriia</taxon>
        <taxon>Flavobacteriales</taxon>
        <taxon>Flavobacteriaceae</taxon>
        <taxon>Leeuwenhoekiella</taxon>
    </lineage>
</organism>
<gene>
    <name evidence="1" type="ORF">DSM02_3652</name>
</gene>
<proteinExistence type="predicted"/>
<comment type="caution">
    <text evidence="1">The sequence shown here is derived from an EMBL/GenBank/DDBJ whole genome shotgun (WGS) entry which is preliminary data.</text>
</comment>
<dbReference type="EMBL" id="QOVK01000024">
    <property type="protein sequence ID" value="RXG13890.1"/>
    <property type="molecule type" value="Genomic_DNA"/>
</dbReference>
<protein>
    <submittedName>
        <fullName evidence="1">Uncharacterized protein</fullName>
    </submittedName>
</protein>
<sequence>MHGELIRLCSVEYRTIKFETYPFRTWTAVLVQIQLRLF</sequence>
<accession>A0A4Q0NT34</accession>
<dbReference type="AlphaFoldDB" id="A0A4Q0NT34"/>
<evidence type="ECO:0000313" key="2">
    <source>
        <dbReference type="Proteomes" id="UP000289859"/>
    </source>
</evidence>
<evidence type="ECO:0000313" key="1">
    <source>
        <dbReference type="EMBL" id="RXG13890.1"/>
    </source>
</evidence>